<evidence type="ECO:0008006" key="4">
    <source>
        <dbReference type="Google" id="ProtNLM"/>
    </source>
</evidence>
<dbReference type="EMBL" id="JBHUFL010000003">
    <property type="protein sequence ID" value="MFD1836409.1"/>
    <property type="molecule type" value="Genomic_DNA"/>
</dbReference>
<dbReference type="RefSeq" id="WP_343905870.1">
    <property type="nucleotide sequence ID" value="NZ_BAAAIS010000003.1"/>
</dbReference>
<dbReference type="InterPro" id="IPR057972">
    <property type="entry name" value="Terminase_7"/>
</dbReference>
<name>A0ABW4Q1Y6_9MICO</name>
<keyword evidence="3" id="KW-1185">Reference proteome</keyword>
<sequence length="165" mass="18823">MAGRGPQPKDPSKRVRRNADPTAETLLRFEEAEQPNLPTFFLNVEVDGAMVRRKYQWPKITRDWWAMWRDSPQAEHFGSTDWSFLLDTALLHAEVWGRGEMKHAPELRLRVAKFGATPEDRARLRMQFADADAADSKRAAPAAASARERRGQIQVLRPNEKASGE</sequence>
<protein>
    <recommendedName>
        <fullName evidence="4">Terminase small subunit</fullName>
    </recommendedName>
</protein>
<dbReference type="Pfam" id="PF25673">
    <property type="entry name" value="Terminase_7"/>
    <property type="match status" value="1"/>
</dbReference>
<organism evidence="2 3">
    <name type="scientific">Brachybacterium rhamnosum</name>
    <dbReference type="NCBI Taxonomy" id="173361"/>
    <lineage>
        <taxon>Bacteria</taxon>
        <taxon>Bacillati</taxon>
        <taxon>Actinomycetota</taxon>
        <taxon>Actinomycetes</taxon>
        <taxon>Micrococcales</taxon>
        <taxon>Dermabacteraceae</taxon>
        <taxon>Brachybacterium</taxon>
    </lineage>
</organism>
<feature type="compositionally biased region" description="Basic and acidic residues" evidence="1">
    <location>
        <begin position="10"/>
        <end position="19"/>
    </location>
</feature>
<evidence type="ECO:0000256" key="1">
    <source>
        <dbReference type="SAM" id="MobiDB-lite"/>
    </source>
</evidence>
<feature type="region of interest" description="Disordered" evidence="1">
    <location>
        <begin position="1"/>
        <end position="21"/>
    </location>
</feature>
<feature type="region of interest" description="Disordered" evidence="1">
    <location>
        <begin position="131"/>
        <end position="165"/>
    </location>
</feature>
<reference evidence="3" key="1">
    <citation type="journal article" date="2019" name="Int. J. Syst. Evol. Microbiol.">
        <title>The Global Catalogue of Microorganisms (GCM) 10K type strain sequencing project: providing services to taxonomists for standard genome sequencing and annotation.</title>
        <authorList>
            <consortium name="The Broad Institute Genomics Platform"/>
            <consortium name="The Broad Institute Genome Sequencing Center for Infectious Disease"/>
            <person name="Wu L."/>
            <person name="Ma J."/>
        </authorList>
    </citation>
    <scope>NUCLEOTIDE SEQUENCE [LARGE SCALE GENOMIC DNA]</scope>
    <source>
        <strain evidence="3">JCM 11650</strain>
    </source>
</reference>
<dbReference type="Proteomes" id="UP001597280">
    <property type="component" value="Unassembled WGS sequence"/>
</dbReference>
<evidence type="ECO:0000313" key="2">
    <source>
        <dbReference type="EMBL" id="MFD1836409.1"/>
    </source>
</evidence>
<proteinExistence type="predicted"/>
<accession>A0ABW4Q1Y6</accession>
<gene>
    <name evidence="2" type="ORF">ACFSDA_15195</name>
</gene>
<comment type="caution">
    <text evidence="2">The sequence shown here is derived from an EMBL/GenBank/DDBJ whole genome shotgun (WGS) entry which is preliminary data.</text>
</comment>
<evidence type="ECO:0000313" key="3">
    <source>
        <dbReference type="Proteomes" id="UP001597280"/>
    </source>
</evidence>